<feature type="binding site" evidence="7">
    <location>
        <position position="216"/>
    </location>
    <ligand>
        <name>Mg(2+)</name>
        <dbReference type="ChEBI" id="CHEBI:18420"/>
    </ligand>
</feature>
<dbReference type="GO" id="GO:0044038">
    <property type="term" value="P:cell wall macromolecule biosynthetic process"/>
    <property type="evidence" value="ECO:0007669"/>
    <property type="project" value="TreeGrafter"/>
</dbReference>
<dbReference type="CDD" id="cd06912">
    <property type="entry name" value="GT_MraY_like"/>
    <property type="match status" value="1"/>
</dbReference>
<feature type="binding site" evidence="7">
    <location>
        <position position="156"/>
    </location>
    <ligand>
        <name>Mg(2+)</name>
        <dbReference type="ChEBI" id="CHEBI:18420"/>
    </ligand>
</feature>
<feature type="transmembrane region" description="Helical" evidence="8">
    <location>
        <begin position="242"/>
        <end position="261"/>
    </location>
</feature>
<keyword evidence="4 8" id="KW-0812">Transmembrane</keyword>
<feature type="transmembrane region" description="Helical" evidence="8">
    <location>
        <begin position="217"/>
        <end position="235"/>
    </location>
</feature>
<evidence type="ECO:0000256" key="2">
    <source>
        <dbReference type="ARBA" id="ARBA00022475"/>
    </source>
</evidence>
<feature type="transmembrane region" description="Helical" evidence="8">
    <location>
        <begin position="136"/>
        <end position="158"/>
    </location>
</feature>
<feature type="transmembrane region" description="Helical" evidence="8">
    <location>
        <begin position="186"/>
        <end position="205"/>
    </location>
</feature>
<evidence type="ECO:0000256" key="8">
    <source>
        <dbReference type="SAM" id="Phobius"/>
    </source>
</evidence>
<feature type="transmembrane region" description="Helical" evidence="8">
    <location>
        <begin position="73"/>
        <end position="90"/>
    </location>
</feature>
<dbReference type="GO" id="GO:0016780">
    <property type="term" value="F:phosphotransferase activity, for other substituted phosphate groups"/>
    <property type="evidence" value="ECO:0007669"/>
    <property type="project" value="InterPro"/>
</dbReference>
<protein>
    <submittedName>
        <fullName evidence="9">Glycosyl transferase</fullName>
    </submittedName>
</protein>
<feature type="transmembrane region" description="Helical" evidence="8">
    <location>
        <begin position="49"/>
        <end position="68"/>
    </location>
</feature>
<comment type="subcellular location">
    <subcellularLocation>
        <location evidence="1">Cell membrane</location>
        <topology evidence="1">Multi-pass membrane protein</topology>
    </subcellularLocation>
</comment>
<reference evidence="9 10" key="1">
    <citation type="submission" date="2020-07" db="EMBL/GenBank/DDBJ databases">
        <title>Draft genome sequence of violacein-producing bacteria and related species.</title>
        <authorList>
            <person name="Wilson H.S."/>
            <person name="De Leon M.E."/>
        </authorList>
    </citation>
    <scope>NUCLEOTIDE SEQUENCE [LARGE SCALE GENOMIC DNA]</scope>
    <source>
        <strain evidence="9 10">HSC-21Su07</strain>
    </source>
</reference>
<evidence type="ECO:0000256" key="7">
    <source>
        <dbReference type="PIRSR" id="PIRSR600715-1"/>
    </source>
</evidence>
<name>A0A838YBM8_9NEIS</name>
<evidence type="ECO:0000313" key="9">
    <source>
        <dbReference type="EMBL" id="MBA4708164.1"/>
    </source>
</evidence>
<keyword evidence="3 9" id="KW-0808">Transferase</keyword>
<organism evidence="9 10">
    <name type="scientific">Aquitalea aquatica</name>
    <dbReference type="NCBI Taxonomy" id="3044273"/>
    <lineage>
        <taxon>Bacteria</taxon>
        <taxon>Pseudomonadati</taxon>
        <taxon>Pseudomonadota</taxon>
        <taxon>Betaproteobacteria</taxon>
        <taxon>Neisseriales</taxon>
        <taxon>Chromobacteriaceae</taxon>
        <taxon>Aquitalea</taxon>
    </lineage>
</organism>
<accession>A0A838YBM8</accession>
<comment type="caution">
    <text evidence="9">The sequence shown here is derived from an EMBL/GenBank/DDBJ whole genome shotgun (WGS) entry which is preliminary data.</text>
</comment>
<dbReference type="Pfam" id="PF00953">
    <property type="entry name" value="Glycos_transf_4"/>
    <property type="match status" value="1"/>
</dbReference>
<keyword evidence="10" id="KW-1185">Reference proteome</keyword>
<comment type="cofactor">
    <cofactor evidence="7">
        <name>Mg(2+)</name>
        <dbReference type="ChEBI" id="CHEBI:18420"/>
    </cofactor>
</comment>
<dbReference type="Proteomes" id="UP000545606">
    <property type="component" value="Unassembled WGS sequence"/>
</dbReference>
<evidence type="ECO:0000256" key="6">
    <source>
        <dbReference type="ARBA" id="ARBA00023136"/>
    </source>
</evidence>
<gene>
    <name evidence="9" type="ORF">H2Z84_07185</name>
</gene>
<feature type="transmembrane region" description="Helical" evidence="8">
    <location>
        <begin position="311"/>
        <end position="344"/>
    </location>
</feature>
<dbReference type="EMBL" id="JACERN010000022">
    <property type="protein sequence ID" value="MBA4708164.1"/>
    <property type="molecule type" value="Genomic_DNA"/>
</dbReference>
<feature type="transmembrane region" description="Helical" evidence="8">
    <location>
        <begin position="164"/>
        <end position="181"/>
    </location>
</feature>
<dbReference type="GO" id="GO:0046872">
    <property type="term" value="F:metal ion binding"/>
    <property type="evidence" value="ECO:0007669"/>
    <property type="project" value="UniProtKB-KW"/>
</dbReference>
<proteinExistence type="predicted"/>
<evidence type="ECO:0000256" key="4">
    <source>
        <dbReference type="ARBA" id="ARBA00022692"/>
    </source>
</evidence>
<dbReference type="InterPro" id="IPR000715">
    <property type="entry name" value="Glycosyl_transferase_4"/>
</dbReference>
<keyword evidence="5 8" id="KW-1133">Transmembrane helix</keyword>
<dbReference type="GO" id="GO:0071555">
    <property type="term" value="P:cell wall organization"/>
    <property type="evidence" value="ECO:0007669"/>
    <property type="project" value="TreeGrafter"/>
</dbReference>
<keyword evidence="7" id="KW-0479">Metal-binding</keyword>
<dbReference type="GO" id="GO:0009103">
    <property type="term" value="P:lipopolysaccharide biosynthetic process"/>
    <property type="evidence" value="ECO:0007669"/>
    <property type="project" value="TreeGrafter"/>
</dbReference>
<sequence>MLQILLLALIVSFTTGLLLIRYAHLHARFSSDGDVTGVQKFHATPVPRIGGLPIMLGLVAGCALSGFLNTTGWVLLLLLSALPAFAAGFIEDLTKKVGPLPRLLATFIAAGLGYFLIHAGLWRLDLPFLDRLLQHYWLISLLLTMVAVGGVAHAVNIIDGYNGLSGMVAVFIFLAIAYVCFKVHDIVLMSVCFAMVGAILGFLFWNFPRGLIFAGDGGAYLIGFMIAELSVLLVARNTAVSPWFPLLCVIYPVFETIFSIYRRKFLQGRAVGYPDALHLHQMVYKRMVLWMVGSKEARHLTQRNSMTSPYLWVLASFSVVPAMLFWSNTWVLMLLVLLFVLAYLRLYRMIVRFKTPRWMVLRRDDSSR</sequence>
<keyword evidence="6 8" id="KW-0472">Membrane</keyword>
<dbReference type="PANTHER" id="PTHR22926">
    <property type="entry name" value="PHOSPHO-N-ACETYLMURAMOYL-PENTAPEPTIDE-TRANSFERASE"/>
    <property type="match status" value="1"/>
</dbReference>
<keyword evidence="7" id="KW-0460">Magnesium</keyword>
<evidence type="ECO:0000256" key="3">
    <source>
        <dbReference type="ARBA" id="ARBA00022679"/>
    </source>
</evidence>
<feature type="transmembrane region" description="Helical" evidence="8">
    <location>
        <begin position="102"/>
        <end position="124"/>
    </location>
</feature>
<evidence type="ECO:0000256" key="1">
    <source>
        <dbReference type="ARBA" id="ARBA00004651"/>
    </source>
</evidence>
<evidence type="ECO:0000256" key="5">
    <source>
        <dbReference type="ARBA" id="ARBA00022989"/>
    </source>
</evidence>
<evidence type="ECO:0000313" key="10">
    <source>
        <dbReference type="Proteomes" id="UP000545606"/>
    </source>
</evidence>
<dbReference type="PANTHER" id="PTHR22926:SF3">
    <property type="entry name" value="UNDECAPRENYL-PHOSPHATE ALPHA-N-ACETYLGLUCOSAMINYL 1-PHOSPHATE TRANSFERASE"/>
    <property type="match status" value="1"/>
</dbReference>
<dbReference type="GO" id="GO:0005886">
    <property type="term" value="C:plasma membrane"/>
    <property type="evidence" value="ECO:0007669"/>
    <property type="project" value="UniProtKB-SubCell"/>
</dbReference>
<dbReference type="RefSeq" id="WP_181835371.1">
    <property type="nucleotide sequence ID" value="NZ_JACERN010000022.1"/>
</dbReference>
<dbReference type="AlphaFoldDB" id="A0A838YBM8"/>
<keyword evidence="2" id="KW-1003">Cell membrane</keyword>